<keyword evidence="5" id="KW-1185">Reference proteome</keyword>
<name>A0A3G9GKK3_9NEIS</name>
<reference evidence="4 5" key="2">
    <citation type="journal article" date="2017" name="Genome Announc.">
        <title>Draft genome sequence of Aquitalea magnusonii strain H3, a plant growth-promoting bacterium of duckweed Lemna minor.</title>
        <authorList>
            <person name="Ishizawa H."/>
            <person name="Kuroda M."/>
            <person name="Ike M."/>
        </authorList>
    </citation>
    <scope>NUCLEOTIDE SEQUENCE [LARGE SCALE GENOMIC DNA]</scope>
    <source>
        <strain evidence="4 5">H3</strain>
    </source>
</reference>
<accession>A0A3G9GKK3</accession>
<dbReference type="Gene3D" id="1.10.12.10">
    <property type="entry name" value="Lyase 2-enoyl-coa Hydratase, Chain A, domain 2"/>
    <property type="match status" value="1"/>
</dbReference>
<dbReference type="InterPro" id="IPR014748">
    <property type="entry name" value="Enoyl-CoA_hydra_C"/>
</dbReference>
<keyword evidence="2 4" id="KW-0456">Lyase</keyword>
<dbReference type="RefSeq" id="WP_089085551.1">
    <property type="nucleotide sequence ID" value="NZ_AP018823.1"/>
</dbReference>
<dbReference type="GO" id="GO:0004300">
    <property type="term" value="F:enoyl-CoA hydratase activity"/>
    <property type="evidence" value="ECO:0007669"/>
    <property type="project" value="UniProtKB-EC"/>
</dbReference>
<dbReference type="KEGG" id="amah:DLM_3134"/>
<dbReference type="InterPro" id="IPR029045">
    <property type="entry name" value="ClpP/crotonase-like_dom_sf"/>
</dbReference>
<sequence length="257" mass="27657">MTEPLLLDYPEQGIARLRLHRPEARNALNMALRQALADALRHLSDSPEIRVIVLTGNEQAFAAGADLKELADIGSIALMQRQVHKLWQAVADCPKPIIAAVSGYALGGGCELAMHADIIVAGESAQFAQPEIKVGIMPGAGGTQRLLRAVGKAQAMRMLLTGCMVGAQQALTMGLISEVVADEAVEHRAIELARSIAAMPPLAVQQIKEVVLAGADAPLATALMLERKAYQMLFSSEDQKEGMQAFFDKRRPQYLGR</sequence>
<dbReference type="CDD" id="cd06558">
    <property type="entry name" value="crotonase-like"/>
    <property type="match status" value="1"/>
</dbReference>
<dbReference type="PANTHER" id="PTHR11941:SF54">
    <property type="entry name" value="ENOYL-COA HYDRATASE, MITOCHONDRIAL"/>
    <property type="match status" value="1"/>
</dbReference>
<dbReference type="SUPFAM" id="SSF52096">
    <property type="entry name" value="ClpP/crotonase"/>
    <property type="match status" value="1"/>
</dbReference>
<evidence type="ECO:0000256" key="3">
    <source>
        <dbReference type="RuleBase" id="RU003707"/>
    </source>
</evidence>
<dbReference type="PROSITE" id="PS00166">
    <property type="entry name" value="ENOYL_COA_HYDRATASE"/>
    <property type="match status" value="1"/>
</dbReference>
<organism evidence="4 5">
    <name type="scientific">Aquitalea magnusonii</name>
    <dbReference type="NCBI Taxonomy" id="332411"/>
    <lineage>
        <taxon>Bacteria</taxon>
        <taxon>Pseudomonadati</taxon>
        <taxon>Pseudomonadota</taxon>
        <taxon>Betaproteobacteria</taxon>
        <taxon>Neisseriales</taxon>
        <taxon>Chromobacteriaceae</taxon>
        <taxon>Aquitalea</taxon>
    </lineage>
</organism>
<protein>
    <submittedName>
        <fullName evidence="4">Enoyl-CoA hydratase</fullName>
        <ecNumber evidence="4">4.2.1.17</ecNumber>
    </submittedName>
</protein>
<proteinExistence type="inferred from homology"/>
<dbReference type="NCBIfam" id="NF006007">
    <property type="entry name" value="PRK08138.1"/>
    <property type="match status" value="1"/>
</dbReference>
<reference evidence="5" key="3">
    <citation type="journal article" date="2017" name="Plant Physiol. Biochem.">
        <title>Differential oxidative and antioxidative response of duckweed Lemna minor toward plant growth promoting/inhibiting bacteria.</title>
        <authorList>
            <person name="Ishizawa H."/>
            <person name="Kuroda M."/>
            <person name="Morikawa M."/>
            <person name="Ike M."/>
        </authorList>
    </citation>
    <scope>NUCLEOTIDE SEQUENCE [LARGE SCALE GENOMIC DNA]</scope>
    <source>
        <strain evidence="5">H3</strain>
    </source>
</reference>
<dbReference type="FunFam" id="1.10.12.10:FF:000001">
    <property type="entry name" value="Probable enoyl-CoA hydratase, mitochondrial"/>
    <property type="match status" value="1"/>
</dbReference>
<dbReference type="PANTHER" id="PTHR11941">
    <property type="entry name" value="ENOYL-COA HYDRATASE-RELATED"/>
    <property type="match status" value="1"/>
</dbReference>
<evidence type="ECO:0000313" key="5">
    <source>
        <dbReference type="Proteomes" id="UP000198290"/>
    </source>
</evidence>
<dbReference type="InterPro" id="IPR001753">
    <property type="entry name" value="Enoyl-CoA_hydra/iso"/>
</dbReference>
<dbReference type="InterPro" id="IPR018376">
    <property type="entry name" value="Enoyl-CoA_hyd/isom_CS"/>
</dbReference>
<dbReference type="EC" id="4.2.1.17" evidence="4"/>
<dbReference type="AlphaFoldDB" id="A0A3G9GKK3"/>
<dbReference type="EMBL" id="AP018823">
    <property type="protein sequence ID" value="BBF86731.1"/>
    <property type="molecule type" value="Genomic_DNA"/>
</dbReference>
<comment type="similarity">
    <text evidence="1 3">Belongs to the enoyl-CoA hydratase/isomerase family.</text>
</comment>
<dbReference type="OrthoDB" id="9775794at2"/>
<dbReference type="FunFam" id="3.90.226.10:FF:000009">
    <property type="entry name" value="Carnitinyl-CoA dehydratase"/>
    <property type="match status" value="1"/>
</dbReference>
<evidence type="ECO:0000313" key="4">
    <source>
        <dbReference type="EMBL" id="BBF86731.1"/>
    </source>
</evidence>
<gene>
    <name evidence="4" type="ORF">DLM_3134</name>
</gene>
<dbReference type="GO" id="GO:0006635">
    <property type="term" value="P:fatty acid beta-oxidation"/>
    <property type="evidence" value="ECO:0007669"/>
    <property type="project" value="TreeGrafter"/>
</dbReference>
<dbReference type="Pfam" id="PF00378">
    <property type="entry name" value="ECH_1"/>
    <property type="match status" value="1"/>
</dbReference>
<evidence type="ECO:0000256" key="2">
    <source>
        <dbReference type="ARBA" id="ARBA00023239"/>
    </source>
</evidence>
<dbReference type="Gene3D" id="3.90.226.10">
    <property type="entry name" value="2-enoyl-CoA Hydratase, Chain A, domain 1"/>
    <property type="match status" value="1"/>
</dbReference>
<dbReference type="Proteomes" id="UP000198290">
    <property type="component" value="Chromosome"/>
</dbReference>
<evidence type="ECO:0000256" key="1">
    <source>
        <dbReference type="ARBA" id="ARBA00005254"/>
    </source>
</evidence>
<reference evidence="5" key="1">
    <citation type="journal article" date="2017" name="Biotechnol. Biofuels">
        <title>Evaluation of environmental bacterial communities as a factor affecting the growth of duckweed Lemna minor.</title>
        <authorList>
            <person name="Ishizawa H."/>
            <person name="Kuroda M."/>
            <person name="Morikawa M."/>
            <person name="Ike M."/>
        </authorList>
    </citation>
    <scope>NUCLEOTIDE SEQUENCE [LARGE SCALE GENOMIC DNA]</scope>
    <source>
        <strain evidence="5">H3</strain>
    </source>
</reference>